<protein>
    <recommendedName>
        <fullName evidence="3">Acyltransferase 3 domain-containing protein</fullName>
    </recommendedName>
</protein>
<comment type="caution">
    <text evidence="4">The sequence shown here is derived from an EMBL/GenBank/DDBJ whole genome shotgun (WGS) entry which is preliminary data.</text>
</comment>
<feature type="transmembrane region" description="Helical" evidence="2">
    <location>
        <begin position="127"/>
        <end position="145"/>
    </location>
</feature>
<dbReference type="InterPro" id="IPR052734">
    <property type="entry name" value="Nod_factor_acetyltransferase"/>
</dbReference>
<feature type="transmembrane region" description="Helical" evidence="2">
    <location>
        <begin position="201"/>
        <end position="224"/>
    </location>
</feature>
<organism evidence="4 5">
    <name type="scientific">Nocardioides pocheonensis</name>
    <dbReference type="NCBI Taxonomy" id="661485"/>
    <lineage>
        <taxon>Bacteria</taxon>
        <taxon>Bacillati</taxon>
        <taxon>Actinomycetota</taxon>
        <taxon>Actinomycetes</taxon>
        <taxon>Propionibacteriales</taxon>
        <taxon>Nocardioidaceae</taxon>
        <taxon>Nocardioides</taxon>
    </lineage>
</organism>
<feature type="transmembrane region" description="Helical" evidence="2">
    <location>
        <begin position="88"/>
        <end position="107"/>
    </location>
</feature>
<feature type="region of interest" description="Disordered" evidence="1">
    <location>
        <begin position="1"/>
        <end position="20"/>
    </location>
</feature>
<keyword evidence="2" id="KW-1133">Transmembrane helix</keyword>
<feature type="transmembrane region" description="Helical" evidence="2">
    <location>
        <begin position="308"/>
        <end position="327"/>
    </location>
</feature>
<reference evidence="4 5" key="1">
    <citation type="submission" date="2018-11" db="EMBL/GenBank/DDBJ databases">
        <authorList>
            <person name="Li F."/>
        </authorList>
    </citation>
    <scope>NUCLEOTIDE SEQUENCE [LARGE SCALE GENOMIC DNA]</scope>
    <source>
        <strain evidence="4 5">Gsoil 818</strain>
    </source>
</reference>
<keyword evidence="2" id="KW-0472">Membrane</keyword>
<feature type="transmembrane region" description="Helical" evidence="2">
    <location>
        <begin position="244"/>
        <end position="266"/>
    </location>
</feature>
<dbReference type="GO" id="GO:0016747">
    <property type="term" value="F:acyltransferase activity, transferring groups other than amino-acyl groups"/>
    <property type="evidence" value="ECO:0007669"/>
    <property type="project" value="InterPro"/>
</dbReference>
<keyword evidence="2" id="KW-0812">Transmembrane</keyword>
<dbReference type="Proteomes" id="UP000279994">
    <property type="component" value="Unassembled WGS sequence"/>
</dbReference>
<evidence type="ECO:0000256" key="2">
    <source>
        <dbReference type="SAM" id="Phobius"/>
    </source>
</evidence>
<gene>
    <name evidence="4" type="ORF">EFL26_04585</name>
</gene>
<dbReference type="EMBL" id="RJSF01000008">
    <property type="protein sequence ID" value="RNM16442.1"/>
    <property type="molecule type" value="Genomic_DNA"/>
</dbReference>
<dbReference type="PANTHER" id="PTHR37312:SF1">
    <property type="entry name" value="MEMBRANE-BOUND ACYLTRANSFERASE YKRP-RELATED"/>
    <property type="match status" value="1"/>
</dbReference>
<feature type="transmembrane region" description="Helical" evidence="2">
    <location>
        <begin position="59"/>
        <end position="76"/>
    </location>
</feature>
<dbReference type="RefSeq" id="WP_123221727.1">
    <property type="nucleotide sequence ID" value="NZ_RJSF01000008.1"/>
</dbReference>
<sequence>MTPSASSAPSEADRPAEPARRDRDPWFDNIKMVLVTLVVVGHSWTLLPHNLVNNWAYDFLYAWHIPAFVIVTGYLSRSFAWTPAKLVALVRTVAVPYVVFEAALALFRYHVGGVQLEDLFTDPHWPMWYLSALFFWRLMTPAFLALPKPVALVVAVAISLLAGLKAGDTFDAARILGLLPFFVLGLTLSERQWGWARARRAVPFALIGIVVVLVATRFTDHWIATEWYYYRSRYDALEPNDLKAVAIRAVLLCLGLIGAVSCFAIVPRGRSWFSTLGAATLVVYLFHGFFVLTAQYEGFPDWADRHVVWSFVVTTIAAVLLALALAAPPVARALNVLVDPVGRIVRRRSRAATT</sequence>
<evidence type="ECO:0000259" key="3">
    <source>
        <dbReference type="Pfam" id="PF01757"/>
    </source>
</evidence>
<dbReference type="PANTHER" id="PTHR37312">
    <property type="entry name" value="MEMBRANE-BOUND ACYLTRANSFERASE YKRP-RELATED"/>
    <property type="match status" value="1"/>
</dbReference>
<dbReference type="AlphaFoldDB" id="A0A3N0GWH3"/>
<feature type="compositionally biased region" description="Basic and acidic residues" evidence="1">
    <location>
        <begin position="11"/>
        <end position="20"/>
    </location>
</feature>
<accession>A0A3N0GWH3</accession>
<evidence type="ECO:0000256" key="1">
    <source>
        <dbReference type="SAM" id="MobiDB-lite"/>
    </source>
</evidence>
<evidence type="ECO:0000313" key="4">
    <source>
        <dbReference type="EMBL" id="RNM16442.1"/>
    </source>
</evidence>
<evidence type="ECO:0000313" key="5">
    <source>
        <dbReference type="Proteomes" id="UP000279994"/>
    </source>
</evidence>
<name>A0A3N0GWH3_9ACTN</name>
<dbReference type="Pfam" id="PF01757">
    <property type="entry name" value="Acyl_transf_3"/>
    <property type="match status" value="1"/>
</dbReference>
<feature type="transmembrane region" description="Helical" evidence="2">
    <location>
        <begin position="273"/>
        <end position="296"/>
    </location>
</feature>
<feature type="transmembrane region" description="Helical" evidence="2">
    <location>
        <begin position="172"/>
        <end position="189"/>
    </location>
</feature>
<dbReference type="OrthoDB" id="6623990at2"/>
<dbReference type="InterPro" id="IPR002656">
    <property type="entry name" value="Acyl_transf_3_dom"/>
</dbReference>
<feature type="compositionally biased region" description="Low complexity" evidence="1">
    <location>
        <begin position="1"/>
        <end position="10"/>
    </location>
</feature>
<keyword evidence="5" id="KW-1185">Reference proteome</keyword>
<proteinExistence type="predicted"/>
<feature type="transmembrane region" description="Helical" evidence="2">
    <location>
        <begin position="150"/>
        <end position="166"/>
    </location>
</feature>
<feature type="domain" description="Acyltransferase 3" evidence="3">
    <location>
        <begin position="25"/>
        <end position="326"/>
    </location>
</feature>